<evidence type="ECO:0000313" key="2">
    <source>
        <dbReference type="EMBL" id="AOY76023.1"/>
    </source>
</evidence>
<evidence type="ECO:0000256" key="1">
    <source>
        <dbReference type="SAM" id="MobiDB-lite"/>
    </source>
</evidence>
<dbReference type="EMBL" id="CP017603">
    <property type="protein sequence ID" value="AOY76023.1"/>
    <property type="molecule type" value="Genomic_DNA"/>
</dbReference>
<feature type="compositionally biased region" description="Polar residues" evidence="1">
    <location>
        <begin position="1"/>
        <end position="14"/>
    </location>
</feature>
<dbReference type="Proteomes" id="UP000177894">
    <property type="component" value="Chromosome"/>
</dbReference>
<reference evidence="2 3" key="1">
    <citation type="submission" date="2016-10" db="EMBL/GenBank/DDBJ databases">
        <title>Complete Genome Sequence of Acetogen Clostridium formicoaceticum ATCC 27076.</title>
        <authorList>
            <person name="Bao T."/>
            <person name="Cheng C."/>
            <person name="Zhao J."/>
            <person name="Yang S.-T."/>
            <person name="Wang J."/>
            <person name="Wang M."/>
        </authorList>
    </citation>
    <scope>NUCLEOTIDE SEQUENCE [LARGE SCALE GENOMIC DNA]</scope>
    <source>
        <strain evidence="2 3">ATCC 27076</strain>
    </source>
</reference>
<dbReference type="RefSeq" id="WP_070966821.1">
    <property type="nucleotide sequence ID" value="NZ_CP017603.1"/>
</dbReference>
<proteinExistence type="predicted"/>
<feature type="compositionally biased region" description="Basic and acidic residues" evidence="1">
    <location>
        <begin position="95"/>
        <end position="108"/>
    </location>
</feature>
<sequence length="108" mass="11848">MAVRVNTQKQTSGNTEGGSKPAPEGDTVTSNKGNTYDNKPSDNHSTTTGNPMKGEPNSSVDILDKNGNVVRRRWFGPDGNQIRDLDYTNHGNSKTHPEWPHEHGPRIP</sequence>
<accession>A0ABM6ESR6</accession>
<feature type="region of interest" description="Disordered" evidence="1">
    <location>
        <begin position="1"/>
        <end position="108"/>
    </location>
</feature>
<gene>
    <name evidence="2" type="ORF">BJL90_08995</name>
</gene>
<feature type="compositionally biased region" description="Polar residues" evidence="1">
    <location>
        <begin position="27"/>
        <end position="60"/>
    </location>
</feature>
<evidence type="ECO:0000313" key="3">
    <source>
        <dbReference type="Proteomes" id="UP000177894"/>
    </source>
</evidence>
<evidence type="ECO:0008006" key="4">
    <source>
        <dbReference type="Google" id="ProtNLM"/>
    </source>
</evidence>
<name>A0ABM6ESR6_9CLOT</name>
<organism evidence="2 3">
    <name type="scientific">Clostridium formicaceticum</name>
    <dbReference type="NCBI Taxonomy" id="1497"/>
    <lineage>
        <taxon>Bacteria</taxon>
        <taxon>Bacillati</taxon>
        <taxon>Bacillota</taxon>
        <taxon>Clostridia</taxon>
        <taxon>Eubacteriales</taxon>
        <taxon>Clostridiaceae</taxon>
        <taxon>Clostridium</taxon>
    </lineage>
</organism>
<keyword evidence="3" id="KW-1185">Reference proteome</keyword>
<protein>
    <recommendedName>
        <fullName evidence="4">Bacterial toxin 24 domain-containing protein</fullName>
    </recommendedName>
</protein>